<keyword evidence="3" id="KW-0597">Phosphoprotein</keyword>
<dbReference type="GO" id="GO:0046983">
    <property type="term" value="F:protein dimerization activity"/>
    <property type="evidence" value="ECO:0007669"/>
    <property type="project" value="InterPro"/>
</dbReference>
<gene>
    <name evidence="10" type="ORF">UFOPK2158_00485</name>
</gene>
<dbReference type="Gene3D" id="1.20.5.1930">
    <property type="match status" value="1"/>
</dbReference>
<dbReference type="GO" id="GO:0016020">
    <property type="term" value="C:membrane"/>
    <property type="evidence" value="ECO:0007669"/>
    <property type="project" value="InterPro"/>
</dbReference>
<comment type="catalytic activity">
    <reaction evidence="1">
        <text>ATP + protein L-histidine = ADP + protein N-phospho-L-histidine.</text>
        <dbReference type="EC" id="2.7.13.3"/>
    </reaction>
</comment>
<keyword evidence="8" id="KW-0472">Membrane</keyword>
<evidence type="ECO:0000256" key="1">
    <source>
        <dbReference type="ARBA" id="ARBA00000085"/>
    </source>
</evidence>
<dbReference type="GO" id="GO:0000155">
    <property type="term" value="F:phosphorelay sensor kinase activity"/>
    <property type="evidence" value="ECO:0007669"/>
    <property type="project" value="InterPro"/>
</dbReference>
<dbReference type="InterPro" id="IPR050482">
    <property type="entry name" value="Sensor_HK_TwoCompSys"/>
</dbReference>
<dbReference type="EC" id="2.7.13.3" evidence="2"/>
<evidence type="ECO:0000256" key="4">
    <source>
        <dbReference type="ARBA" id="ARBA00022679"/>
    </source>
</evidence>
<keyword evidence="8" id="KW-0812">Transmembrane</keyword>
<dbReference type="InterPro" id="IPR011712">
    <property type="entry name" value="Sig_transdc_His_kin_sub3_dim/P"/>
</dbReference>
<evidence type="ECO:0000313" key="10">
    <source>
        <dbReference type="EMBL" id="CAB4639824.1"/>
    </source>
</evidence>
<keyword evidence="5" id="KW-0547">Nucleotide-binding</keyword>
<dbReference type="PANTHER" id="PTHR24421">
    <property type="entry name" value="NITRATE/NITRITE SENSOR PROTEIN NARX-RELATED"/>
    <property type="match status" value="1"/>
</dbReference>
<dbReference type="PANTHER" id="PTHR24421:SF10">
    <property type="entry name" value="NITRATE_NITRITE SENSOR PROTEIN NARQ"/>
    <property type="match status" value="1"/>
</dbReference>
<evidence type="ECO:0000256" key="7">
    <source>
        <dbReference type="ARBA" id="ARBA00022840"/>
    </source>
</evidence>
<evidence type="ECO:0000256" key="6">
    <source>
        <dbReference type="ARBA" id="ARBA00022777"/>
    </source>
</evidence>
<keyword evidence="6" id="KW-0418">Kinase</keyword>
<dbReference type="AlphaFoldDB" id="A0A6J6JU86"/>
<name>A0A6J6JU86_9ZZZZ</name>
<reference evidence="10" key="1">
    <citation type="submission" date="2020-05" db="EMBL/GenBank/DDBJ databases">
        <authorList>
            <person name="Chiriac C."/>
            <person name="Salcher M."/>
            <person name="Ghai R."/>
            <person name="Kavagutti S V."/>
        </authorList>
    </citation>
    <scope>NUCLEOTIDE SEQUENCE</scope>
</reference>
<feature type="domain" description="Signal transduction histidine kinase subgroup 3 dimerisation and phosphoacceptor" evidence="9">
    <location>
        <begin position="68"/>
        <end position="132"/>
    </location>
</feature>
<keyword evidence="4" id="KW-0808">Transferase</keyword>
<protein>
    <recommendedName>
        <fullName evidence="2">histidine kinase</fullName>
        <ecNumber evidence="2">2.7.13.3</ecNumber>
    </recommendedName>
</protein>
<dbReference type="EMBL" id="CAEZVY010000037">
    <property type="protein sequence ID" value="CAB4639824.1"/>
    <property type="molecule type" value="Genomic_DNA"/>
</dbReference>
<dbReference type="SUPFAM" id="SSF55874">
    <property type="entry name" value="ATPase domain of HSP90 chaperone/DNA topoisomerase II/histidine kinase"/>
    <property type="match status" value="1"/>
</dbReference>
<dbReference type="Gene3D" id="3.30.565.10">
    <property type="entry name" value="Histidine kinase-like ATPase, C-terminal domain"/>
    <property type="match status" value="1"/>
</dbReference>
<dbReference type="InterPro" id="IPR036890">
    <property type="entry name" value="HATPase_C_sf"/>
</dbReference>
<accession>A0A6J6JU86</accession>
<dbReference type="GO" id="GO:0005524">
    <property type="term" value="F:ATP binding"/>
    <property type="evidence" value="ECO:0007669"/>
    <property type="project" value="UniProtKB-KW"/>
</dbReference>
<feature type="transmembrane region" description="Helical" evidence="8">
    <location>
        <begin position="6"/>
        <end position="31"/>
    </location>
</feature>
<evidence type="ECO:0000256" key="5">
    <source>
        <dbReference type="ARBA" id="ARBA00022741"/>
    </source>
</evidence>
<keyword evidence="8" id="KW-1133">Transmembrane helix</keyword>
<proteinExistence type="predicted"/>
<organism evidence="10">
    <name type="scientific">freshwater metagenome</name>
    <dbReference type="NCBI Taxonomy" id="449393"/>
    <lineage>
        <taxon>unclassified sequences</taxon>
        <taxon>metagenomes</taxon>
        <taxon>ecological metagenomes</taxon>
    </lineage>
</organism>
<evidence type="ECO:0000259" key="9">
    <source>
        <dbReference type="Pfam" id="PF07730"/>
    </source>
</evidence>
<sequence>MLDFLATQFLWIVSTMLVVSVSAIGVALFFARVAQNSRVALAHRADDIQQSIADRAELELRLAEQADRMRLIAEVHDGAAATLTGLISQAEGARFGATSDPEVASRAAAAIADLARHALNDMRRVVNVARDGAAEVDNIPSLSSINDLFDAMGESGITVRFEESGTAFSVAPSAELAIFRILQEGLNNSRVHGGPGTTVKVSMAWTEQGLHLRIDDDGIRAQRQLQPDAPYTIADDKAALVEMFSGRGMREMKIRTGTFGGVFSAHRVPGVGFSVSVAFPALRFHNGVHGVDTRGPEADEPAVG</sequence>
<keyword evidence="7" id="KW-0067">ATP-binding</keyword>
<dbReference type="Pfam" id="PF07730">
    <property type="entry name" value="HisKA_3"/>
    <property type="match status" value="1"/>
</dbReference>
<evidence type="ECO:0000256" key="2">
    <source>
        <dbReference type="ARBA" id="ARBA00012438"/>
    </source>
</evidence>
<evidence type="ECO:0000256" key="8">
    <source>
        <dbReference type="SAM" id="Phobius"/>
    </source>
</evidence>
<evidence type="ECO:0000256" key="3">
    <source>
        <dbReference type="ARBA" id="ARBA00022553"/>
    </source>
</evidence>